<feature type="coiled-coil region" evidence="3">
    <location>
        <begin position="99"/>
        <end position="220"/>
    </location>
</feature>
<dbReference type="InterPro" id="IPR008587">
    <property type="entry name" value="FPP_plant"/>
</dbReference>
<keyword evidence="2 3" id="KW-0175">Coiled coil</keyword>
<proteinExistence type="inferred from homology"/>
<name>A0ABQ9LRK8_HEVBR</name>
<sequence>MDRRSWLWRRKSSEKNPGETDSPGSISSHFERFSDDQAYPTHNPQSPEVTSKAVPRDEEITDNVKTLTLELSAALLNISAKEELVKQHAKVAEEAVSGWEKAEKELVALKQQLEVAVKNKVGLEDRVGHLDAALKECMRQLRQAREEQEQRINEALAQRIREWESIKSELETKLVQLEAQLQTAKSEATTSVDSDLRRKLEAAEKDNSSLKLELLSQAEELEIRIMERDLSIQAAETASKQHLESIKKVAKLEAECRRLKTFALKASPSNDHKSLTASSIYVESFADSQSDSGERLLAAESDAHKISRLEINECEPSCSDSWASALITELHQFKNHKALGSNLMVPSVEIDLMNDFLEMERLAALLDTESGIAYLEAGPLSDQANGVESLRKAELETMIQRTSELEERLEKLEGEKVESEKALTECQRQLEMSQSGLKEVEGKLVELLVQLALSNETKQLRDQEMEHIKAKRDVAESQLLVAEAEIKTLLSKVGLLGEEVEKEHALSTETLAKCQKLEDELSKKKHEADLQHEAELRRVASCNEELRIKQEKELAFAASKFAECQKTISSLGRQLKSLKTMKDFLLDSENSLDLTGEGLQCPINVGEHWKSPSGDKCNRVDSESFKLIDDSLTLCLD</sequence>
<dbReference type="EMBL" id="JARPOI010000010">
    <property type="protein sequence ID" value="KAJ9170178.1"/>
    <property type="molecule type" value="Genomic_DNA"/>
</dbReference>
<dbReference type="Pfam" id="PF05911">
    <property type="entry name" value="FPP"/>
    <property type="match status" value="3"/>
</dbReference>
<feature type="compositionally biased region" description="Basic and acidic residues" evidence="4">
    <location>
        <begin position="1"/>
        <end position="18"/>
    </location>
</feature>
<feature type="coiled-coil region" evidence="3">
    <location>
        <begin position="392"/>
        <end position="429"/>
    </location>
</feature>
<evidence type="ECO:0000256" key="1">
    <source>
        <dbReference type="ARBA" id="ARBA00005921"/>
    </source>
</evidence>
<feature type="coiled-coil region" evidence="3">
    <location>
        <begin position="453"/>
        <end position="485"/>
    </location>
</feature>
<dbReference type="PANTHER" id="PTHR31580:SF49">
    <property type="entry name" value="FILAMENT-LIKE PLANT PROTEIN 3"/>
    <property type="match status" value="1"/>
</dbReference>
<accession>A0ABQ9LRK8</accession>
<comment type="caution">
    <text evidence="5">The sequence shown here is derived from an EMBL/GenBank/DDBJ whole genome shotgun (WGS) entry which is preliminary data.</text>
</comment>
<gene>
    <name evidence="5" type="ORF">P3X46_018306</name>
</gene>
<evidence type="ECO:0008006" key="7">
    <source>
        <dbReference type="Google" id="ProtNLM"/>
    </source>
</evidence>
<dbReference type="PANTHER" id="PTHR31580">
    <property type="entry name" value="FILAMENT-LIKE PLANT PROTEIN 4"/>
    <property type="match status" value="1"/>
</dbReference>
<evidence type="ECO:0000313" key="6">
    <source>
        <dbReference type="Proteomes" id="UP001174677"/>
    </source>
</evidence>
<evidence type="ECO:0000256" key="4">
    <source>
        <dbReference type="SAM" id="MobiDB-lite"/>
    </source>
</evidence>
<evidence type="ECO:0000256" key="2">
    <source>
        <dbReference type="ARBA" id="ARBA00023054"/>
    </source>
</evidence>
<evidence type="ECO:0000256" key="3">
    <source>
        <dbReference type="SAM" id="Coils"/>
    </source>
</evidence>
<dbReference type="Proteomes" id="UP001174677">
    <property type="component" value="Chromosome 10"/>
</dbReference>
<organism evidence="5 6">
    <name type="scientific">Hevea brasiliensis</name>
    <name type="common">Para rubber tree</name>
    <name type="synonym">Siphonia brasiliensis</name>
    <dbReference type="NCBI Taxonomy" id="3981"/>
    <lineage>
        <taxon>Eukaryota</taxon>
        <taxon>Viridiplantae</taxon>
        <taxon>Streptophyta</taxon>
        <taxon>Embryophyta</taxon>
        <taxon>Tracheophyta</taxon>
        <taxon>Spermatophyta</taxon>
        <taxon>Magnoliopsida</taxon>
        <taxon>eudicotyledons</taxon>
        <taxon>Gunneridae</taxon>
        <taxon>Pentapetalae</taxon>
        <taxon>rosids</taxon>
        <taxon>fabids</taxon>
        <taxon>Malpighiales</taxon>
        <taxon>Euphorbiaceae</taxon>
        <taxon>Crotonoideae</taxon>
        <taxon>Micrandreae</taxon>
        <taxon>Hevea</taxon>
    </lineage>
</organism>
<protein>
    <recommendedName>
        <fullName evidence="7">Filament-like plant protein</fullName>
    </recommendedName>
</protein>
<feature type="compositionally biased region" description="Polar residues" evidence="4">
    <location>
        <begin position="40"/>
        <end position="49"/>
    </location>
</feature>
<comment type="similarity">
    <text evidence="1">Belongs to the FPP family.</text>
</comment>
<reference evidence="5 6" key="1">
    <citation type="journal article" date="2023" name="Plant Biotechnol. J.">
        <title>Chromosome-level wild Hevea brasiliensis genome provides new tools for genomic-assisted breeding and valuable loci to elevate rubber yield.</title>
        <authorList>
            <person name="Cheng H."/>
            <person name="Song X."/>
            <person name="Hu Y."/>
            <person name="Wu T."/>
            <person name="Yang Q."/>
            <person name="An Z."/>
            <person name="Feng S."/>
            <person name="Deng Z."/>
            <person name="Wu W."/>
            <person name="Zeng X."/>
            <person name="Tu M."/>
            <person name="Wang X."/>
            <person name="Huang H."/>
        </authorList>
    </citation>
    <scope>NUCLEOTIDE SEQUENCE [LARGE SCALE GENOMIC DNA]</scope>
    <source>
        <strain evidence="5">MT/VB/25A 57/8</strain>
    </source>
</reference>
<keyword evidence="6" id="KW-1185">Reference proteome</keyword>
<evidence type="ECO:0000313" key="5">
    <source>
        <dbReference type="EMBL" id="KAJ9170178.1"/>
    </source>
</evidence>
<feature type="region of interest" description="Disordered" evidence="4">
    <location>
        <begin position="1"/>
        <end position="57"/>
    </location>
</feature>